<evidence type="ECO:0000313" key="2">
    <source>
        <dbReference type="Proteomes" id="UP000004030"/>
    </source>
</evidence>
<accession>G6EH53</accession>
<dbReference type="eggNOG" id="ENOG5031D00">
    <property type="taxonomic scope" value="Bacteria"/>
</dbReference>
<dbReference type="EMBL" id="AGFM01000058">
    <property type="protein sequence ID" value="EHJ59342.1"/>
    <property type="molecule type" value="Genomic_DNA"/>
</dbReference>
<dbReference type="PATRIC" id="fig|1088721.3.peg.3623"/>
<proteinExistence type="predicted"/>
<dbReference type="AlphaFoldDB" id="G6EH53"/>
<reference evidence="1 2" key="1">
    <citation type="journal article" date="2012" name="J. Bacteriol.">
        <title>Genome sequence of benzo(a)pyrene-degrading bacterium Novosphingobium pentaromativorans US6-1.</title>
        <authorList>
            <person name="Luo Y.R."/>
            <person name="Kang S.G."/>
            <person name="Kim S.J."/>
            <person name="Kim M.R."/>
            <person name="Li N."/>
            <person name="Lee J.H."/>
            <person name="Kwon K.K."/>
        </authorList>
    </citation>
    <scope>NUCLEOTIDE SEQUENCE [LARGE SCALE GENOMIC DNA]</scope>
    <source>
        <strain evidence="1 2">US6-1</strain>
    </source>
</reference>
<comment type="caution">
    <text evidence="1">The sequence shown here is derived from an EMBL/GenBank/DDBJ whole genome shotgun (WGS) entry which is preliminary data.</text>
</comment>
<organism evidence="1 2">
    <name type="scientific">Novosphingobium pentaromativorans US6-1</name>
    <dbReference type="NCBI Taxonomy" id="1088721"/>
    <lineage>
        <taxon>Bacteria</taxon>
        <taxon>Pseudomonadati</taxon>
        <taxon>Pseudomonadota</taxon>
        <taxon>Alphaproteobacteria</taxon>
        <taxon>Sphingomonadales</taxon>
        <taxon>Sphingomonadaceae</taxon>
        <taxon>Novosphingobium</taxon>
    </lineage>
</organism>
<name>G6EH53_9SPHN</name>
<dbReference type="Proteomes" id="UP000004030">
    <property type="component" value="Unassembled WGS sequence"/>
</dbReference>
<evidence type="ECO:0000313" key="1">
    <source>
        <dbReference type="EMBL" id="EHJ59342.1"/>
    </source>
</evidence>
<sequence>MRPTDHNLSRITGLVASRQPSFTMADWERDITSFASLLGLDPISSIAEEGFASDIAVLPPAFLEQSRRVTGQRGATYEGFWRTTRPSVIMRDKFFHDYGMIRVMANGMLQVRMGSQGLVFEGYVFPAEGNIFSVLYDSVGATPLFLVFRGVPLPKADILDGLMVMAALNAERTPAAVPLLLERIGDLTGEDHEDDLICQELFTRNAIVEEGEIDGAVIDHLLRDIGPAAAEKGGDLFLMATSQGRFTQGTTMTGQLRG</sequence>
<gene>
    <name evidence="1" type="ORF">NSU_3674</name>
</gene>
<protein>
    <submittedName>
        <fullName evidence="1">Uncharacterized protein</fullName>
    </submittedName>
</protein>
<dbReference type="RefSeq" id="WP_007014582.1">
    <property type="nucleotide sequence ID" value="NZ_AGFM01000058.1"/>
</dbReference>
<keyword evidence="2" id="KW-1185">Reference proteome</keyword>